<dbReference type="Gene3D" id="3.90.226.10">
    <property type="entry name" value="2-enoyl-CoA Hydratase, Chain A, domain 1"/>
    <property type="match status" value="1"/>
</dbReference>
<keyword evidence="4" id="KW-0720">Serine protease</keyword>
<proteinExistence type="inferred from homology"/>
<evidence type="ECO:0000256" key="2">
    <source>
        <dbReference type="ARBA" id="ARBA00022670"/>
    </source>
</evidence>
<dbReference type="InterPro" id="IPR029045">
    <property type="entry name" value="ClpP/crotonase-like_dom_sf"/>
</dbReference>
<comment type="caution">
    <text evidence="6">The sequence shown here is derived from an EMBL/GenBank/DDBJ whole genome shotgun (WGS) entry which is preliminary data.</text>
</comment>
<keyword evidence="2 6" id="KW-0645">Protease</keyword>
<protein>
    <submittedName>
        <fullName evidence="6">ClpP class serine protease</fullName>
    </submittedName>
</protein>
<feature type="domain" description="Peptidase S49" evidence="5">
    <location>
        <begin position="135"/>
        <end position="271"/>
    </location>
</feature>
<sequence>MSFSLSPSTGLPPLGQSAALVAPGLWRKFEAACAIRDDPAFAEKAAAFEAAVMKRRRTAFEEYEGIAIIRIQGMLVNGLGCLDPYWGMTGYDGIQAKLAAAVADPEVRGVVLLINSGGGEVSGCADTADAVFRARAAKPIVAILNEEAYSAAYWLAAATQSIAVPRTGGVGSIGAVGLHIDVTEALDKGGLTVSVLRAGARKAETMPYEPLSDAARASWLDWLEAIRKLFVADVARFRGLSVADLMATEARTFPALTGEALSTRLADAVASPIEAWQAFAGRV</sequence>
<dbReference type="InterPro" id="IPR002142">
    <property type="entry name" value="Peptidase_S49"/>
</dbReference>
<gene>
    <name evidence="6" type="ORF">QO018_006041</name>
</gene>
<evidence type="ECO:0000256" key="4">
    <source>
        <dbReference type="ARBA" id="ARBA00022825"/>
    </source>
</evidence>
<dbReference type="GO" id="GO:0008233">
    <property type="term" value="F:peptidase activity"/>
    <property type="evidence" value="ECO:0007669"/>
    <property type="project" value="UniProtKB-KW"/>
</dbReference>
<dbReference type="Pfam" id="PF01343">
    <property type="entry name" value="Peptidase_S49"/>
    <property type="match status" value="1"/>
</dbReference>
<evidence type="ECO:0000256" key="3">
    <source>
        <dbReference type="ARBA" id="ARBA00022801"/>
    </source>
</evidence>
<comment type="similarity">
    <text evidence="1">Belongs to the peptidase S49 family.</text>
</comment>
<evidence type="ECO:0000256" key="1">
    <source>
        <dbReference type="ARBA" id="ARBA00008683"/>
    </source>
</evidence>
<dbReference type="PANTHER" id="PTHR33209">
    <property type="entry name" value="PROTEASE 4"/>
    <property type="match status" value="1"/>
</dbReference>
<accession>A0ABU0MUP2</accession>
<organism evidence="6 7">
    <name type="scientific">Azospirillum picis</name>
    <dbReference type="NCBI Taxonomy" id="488438"/>
    <lineage>
        <taxon>Bacteria</taxon>
        <taxon>Pseudomonadati</taxon>
        <taxon>Pseudomonadota</taxon>
        <taxon>Alphaproteobacteria</taxon>
        <taxon>Rhodospirillales</taxon>
        <taxon>Azospirillaceae</taxon>
        <taxon>Azospirillum</taxon>
    </lineage>
</organism>
<dbReference type="RefSeq" id="WP_209990822.1">
    <property type="nucleotide sequence ID" value="NZ_JAGINO010000037.1"/>
</dbReference>
<keyword evidence="7" id="KW-1185">Reference proteome</keyword>
<dbReference type="InterPro" id="IPR033855">
    <property type="entry name" value="Protein_C"/>
</dbReference>
<evidence type="ECO:0000259" key="5">
    <source>
        <dbReference type="Pfam" id="PF01343"/>
    </source>
</evidence>
<dbReference type="GO" id="GO:0006508">
    <property type="term" value="P:proteolysis"/>
    <property type="evidence" value="ECO:0007669"/>
    <property type="project" value="UniProtKB-KW"/>
</dbReference>
<evidence type="ECO:0000313" key="7">
    <source>
        <dbReference type="Proteomes" id="UP001244552"/>
    </source>
</evidence>
<dbReference type="CDD" id="cd07022">
    <property type="entry name" value="S49_Sppa_36K_type"/>
    <property type="match status" value="1"/>
</dbReference>
<dbReference type="PANTHER" id="PTHR33209:SF1">
    <property type="entry name" value="PEPTIDASE S49 DOMAIN-CONTAINING PROTEIN"/>
    <property type="match status" value="1"/>
</dbReference>
<evidence type="ECO:0000313" key="6">
    <source>
        <dbReference type="EMBL" id="MDQ0537141.1"/>
    </source>
</evidence>
<name>A0ABU0MUP2_9PROT</name>
<dbReference type="EMBL" id="JAUSVU010000039">
    <property type="protein sequence ID" value="MDQ0537141.1"/>
    <property type="molecule type" value="Genomic_DNA"/>
</dbReference>
<reference evidence="6 7" key="1">
    <citation type="submission" date="2023-07" db="EMBL/GenBank/DDBJ databases">
        <title>Genomic Encyclopedia of Type Strains, Phase IV (KMG-IV): sequencing the most valuable type-strain genomes for metagenomic binning, comparative biology and taxonomic classification.</title>
        <authorList>
            <person name="Goeker M."/>
        </authorList>
    </citation>
    <scope>NUCLEOTIDE SEQUENCE [LARGE SCALE GENOMIC DNA]</scope>
    <source>
        <strain evidence="6 7">DSM 19922</strain>
    </source>
</reference>
<dbReference type="Proteomes" id="UP001244552">
    <property type="component" value="Unassembled WGS sequence"/>
</dbReference>
<keyword evidence="3" id="KW-0378">Hydrolase</keyword>
<dbReference type="SUPFAM" id="SSF52096">
    <property type="entry name" value="ClpP/crotonase"/>
    <property type="match status" value="1"/>
</dbReference>